<evidence type="ECO:0000256" key="3">
    <source>
        <dbReference type="RuleBase" id="RU362073"/>
    </source>
</evidence>
<accession>A0A0A3Y766</accession>
<gene>
    <name evidence="7" type="ORF">ABIF63_002792</name>
    <name evidence="6" type="ORF">MA20_00335</name>
</gene>
<sequence>MGSSLLTNSSAMTALQTLRNVSSQLATTQNRISTGQRVSTASDNAAYWSIATSMRSDNAALSAVSDSLGLSAATVDTEYTALTSVIGDKESGLTKLQALLVEAKTAGIDRTKIQADITQIQQDMRLKADSATFNGINWLSINTSATPAATPLSFNLVSSYSRVGGTPTIGSITVTTANFALYTTGGASPTGILDTTVAPPAGGPTPAPAAASVSSLNIGALTDAAPDQVLLDSYIAQVTTAINTVASAAANLGAVKNRIATNTEFVKTLMDSVDRGVGQLVDADMNAESTRLQALQTQQQLGVQALSIANQNSQSILSLFRG</sequence>
<dbReference type="EMBL" id="JBEPTQ010000002">
    <property type="protein sequence ID" value="MET4718686.1"/>
    <property type="molecule type" value="Genomic_DNA"/>
</dbReference>
<name>A0A0A3Y766_BRAJP</name>
<dbReference type="NCBIfam" id="NF009329">
    <property type="entry name" value="PRK12687.1"/>
    <property type="match status" value="1"/>
</dbReference>
<dbReference type="Pfam" id="PF00669">
    <property type="entry name" value="Flagellin_N"/>
    <property type="match status" value="1"/>
</dbReference>
<evidence type="ECO:0000259" key="4">
    <source>
        <dbReference type="Pfam" id="PF00669"/>
    </source>
</evidence>
<evidence type="ECO:0000256" key="1">
    <source>
        <dbReference type="ARBA" id="ARBA00005709"/>
    </source>
</evidence>
<comment type="caution">
    <text evidence="6">The sequence shown here is derived from an EMBL/GenBank/DDBJ whole genome shotgun (WGS) entry which is preliminary data.</text>
</comment>
<dbReference type="GO" id="GO:0005576">
    <property type="term" value="C:extracellular region"/>
    <property type="evidence" value="ECO:0007669"/>
    <property type="project" value="UniProtKB-SubCell"/>
</dbReference>
<dbReference type="GeneID" id="64072419"/>
<keyword evidence="6" id="KW-0969">Cilium</keyword>
<keyword evidence="3" id="KW-0964">Secreted</keyword>
<evidence type="ECO:0000256" key="2">
    <source>
        <dbReference type="ARBA" id="ARBA00023143"/>
    </source>
</evidence>
<dbReference type="Proteomes" id="UP000030377">
    <property type="component" value="Unassembled WGS sequence"/>
</dbReference>
<dbReference type="Proteomes" id="UP001549291">
    <property type="component" value="Unassembled WGS sequence"/>
</dbReference>
<dbReference type="InterPro" id="IPR046358">
    <property type="entry name" value="Flagellin_C"/>
</dbReference>
<reference evidence="6 8" key="1">
    <citation type="submission" date="2014-09" db="EMBL/GenBank/DDBJ databases">
        <title>Draft genome of Bradyrhizobium japonicum Is-34.</title>
        <authorList>
            <person name="Tsurumaru H."/>
            <person name="Yamakawa T."/>
            <person name="Hashimoto S."/>
            <person name="Okizaki K."/>
            <person name="Kanesaki Y."/>
            <person name="Yoshikawa H."/>
            <person name="Yajima S."/>
        </authorList>
    </citation>
    <scope>NUCLEOTIDE SEQUENCE [LARGE SCALE GENOMIC DNA]</scope>
    <source>
        <strain evidence="6 8">Is-34</strain>
    </source>
</reference>
<keyword evidence="6" id="KW-0966">Cell projection</keyword>
<comment type="subcellular location">
    <subcellularLocation>
        <location evidence="3">Secreted</location>
    </subcellularLocation>
    <subcellularLocation>
        <location evidence="3">Bacterial flagellum</location>
    </subcellularLocation>
</comment>
<evidence type="ECO:0000313" key="7">
    <source>
        <dbReference type="EMBL" id="MET4718686.1"/>
    </source>
</evidence>
<comment type="similarity">
    <text evidence="1 3">Belongs to the bacterial flagellin family.</text>
</comment>
<dbReference type="KEGG" id="bjp:RN69_12340"/>
<keyword evidence="2 3" id="KW-0975">Bacterial flagellum</keyword>
<feature type="domain" description="Flagellin N-terminal" evidence="4">
    <location>
        <begin position="7"/>
        <end position="140"/>
    </location>
</feature>
<feature type="domain" description="Flagellin C-terminal" evidence="5">
    <location>
        <begin position="236"/>
        <end position="320"/>
    </location>
</feature>
<proteinExistence type="inferred from homology"/>
<keyword evidence="6" id="KW-0282">Flagellum</keyword>
<organism evidence="6 8">
    <name type="scientific">Bradyrhizobium japonicum</name>
    <dbReference type="NCBI Taxonomy" id="375"/>
    <lineage>
        <taxon>Bacteria</taxon>
        <taxon>Pseudomonadati</taxon>
        <taxon>Pseudomonadota</taxon>
        <taxon>Alphaproteobacteria</taxon>
        <taxon>Hyphomicrobiales</taxon>
        <taxon>Nitrobacteraceae</taxon>
        <taxon>Bradyrhizobium</taxon>
    </lineage>
</organism>
<dbReference type="GO" id="GO:0005198">
    <property type="term" value="F:structural molecule activity"/>
    <property type="evidence" value="ECO:0007669"/>
    <property type="project" value="UniProtKB-UniRule"/>
</dbReference>
<dbReference type="Gene3D" id="1.20.1330.10">
    <property type="entry name" value="f41 fragment of flagellin, N-terminal domain"/>
    <property type="match status" value="1"/>
</dbReference>
<dbReference type="InterPro" id="IPR001492">
    <property type="entry name" value="Flagellin"/>
</dbReference>
<protein>
    <recommendedName>
        <fullName evidence="3">Flagellin</fullName>
    </recommendedName>
</protein>
<dbReference type="GO" id="GO:0009288">
    <property type="term" value="C:bacterial-type flagellum"/>
    <property type="evidence" value="ECO:0007669"/>
    <property type="project" value="UniProtKB-SubCell"/>
</dbReference>
<evidence type="ECO:0000313" key="9">
    <source>
        <dbReference type="Proteomes" id="UP001549291"/>
    </source>
</evidence>
<reference evidence="7 9" key="2">
    <citation type="submission" date="2024-06" db="EMBL/GenBank/DDBJ databases">
        <title>Genomic Encyclopedia of Type Strains, Phase V (KMG-V): Genome sequencing to study the core and pangenomes of soil and plant-associated prokaryotes.</title>
        <authorList>
            <person name="Whitman W."/>
        </authorList>
    </citation>
    <scope>NUCLEOTIDE SEQUENCE [LARGE SCALE GENOMIC DNA]</scope>
    <source>
        <strain evidence="7 9">USDA 160</strain>
    </source>
</reference>
<dbReference type="RefSeq" id="WP_014492669.1">
    <property type="nucleotide sequence ID" value="NZ_CP010313.1"/>
</dbReference>
<dbReference type="PANTHER" id="PTHR42792">
    <property type="entry name" value="FLAGELLIN"/>
    <property type="match status" value="1"/>
</dbReference>
<dbReference type="PANTHER" id="PTHR42792:SF2">
    <property type="entry name" value="FLAGELLIN"/>
    <property type="match status" value="1"/>
</dbReference>
<dbReference type="AlphaFoldDB" id="A0A0A3Y766"/>
<comment type="function">
    <text evidence="3">Flagellin is the subunit protein which polymerizes to form the filaments of bacterial flagella.</text>
</comment>
<evidence type="ECO:0000259" key="5">
    <source>
        <dbReference type="Pfam" id="PF00700"/>
    </source>
</evidence>
<evidence type="ECO:0000313" key="8">
    <source>
        <dbReference type="Proteomes" id="UP000030377"/>
    </source>
</evidence>
<dbReference type="InterPro" id="IPR001029">
    <property type="entry name" value="Flagellin_N"/>
</dbReference>
<dbReference type="STRING" id="375.BKD09_RS11730"/>
<dbReference type="Pfam" id="PF00700">
    <property type="entry name" value="Flagellin_C"/>
    <property type="match status" value="1"/>
</dbReference>
<dbReference type="EMBL" id="JRPN01000001">
    <property type="protein sequence ID" value="KGT81241.1"/>
    <property type="molecule type" value="Genomic_DNA"/>
</dbReference>
<evidence type="ECO:0000313" key="6">
    <source>
        <dbReference type="EMBL" id="KGT81241.1"/>
    </source>
</evidence>
<keyword evidence="9" id="KW-1185">Reference proteome</keyword>
<dbReference type="SUPFAM" id="SSF64518">
    <property type="entry name" value="Phase 1 flagellin"/>
    <property type="match status" value="1"/>
</dbReference>